<sequence length="168" mass="19006">MKQALIIVLLFLSACQPKHAANDYLYRIADTVSGDYGYIDAKGDTIIPFGKYPTCYTDTFKTFALVTNTAMGFVAIDRHEKVLFKVFPFDNGPDYPSEGYFRIIDNNKIGYADTTGKVAIQPQYACAFPFKNDTARVSNNCKVIADGEHFTWQSDSWYYIDKTGKRVK</sequence>
<feature type="chain" id="PRO_5018551295" evidence="1">
    <location>
        <begin position="21"/>
        <end position="168"/>
    </location>
</feature>
<dbReference type="SUPFAM" id="SSF69360">
    <property type="entry name" value="Cell wall binding repeat"/>
    <property type="match status" value="1"/>
</dbReference>
<keyword evidence="1" id="KW-0732">Signal</keyword>
<organism evidence="2 3">
    <name type="scientific">Mucilaginibacter gilvus</name>
    <dbReference type="NCBI Taxonomy" id="2305909"/>
    <lineage>
        <taxon>Bacteria</taxon>
        <taxon>Pseudomonadati</taxon>
        <taxon>Bacteroidota</taxon>
        <taxon>Sphingobacteriia</taxon>
        <taxon>Sphingobacteriales</taxon>
        <taxon>Sphingobacteriaceae</taxon>
        <taxon>Mucilaginibacter</taxon>
    </lineage>
</organism>
<dbReference type="Proteomes" id="UP000286701">
    <property type="component" value="Unassembled WGS sequence"/>
</dbReference>
<evidence type="ECO:0000256" key="1">
    <source>
        <dbReference type="SAM" id="SignalP"/>
    </source>
</evidence>
<feature type="signal peptide" evidence="1">
    <location>
        <begin position="1"/>
        <end position="20"/>
    </location>
</feature>
<proteinExistence type="predicted"/>
<accession>A0A3S3W6F0</accession>
<dbReference type="PROSITE" id="PS51257">
    <property type="entry name" value="PROKAR_LIPOPROTEIN"/>
    <property type="match status" value="1"/>
</dbReference>
<dbReference type="Pfam" id="PF14903">
    <property type="entry name" value="WG_beta_rep"/>
    <property type="match status" value="2"/>
</dbReference>
<comment type="caution">
    <text evidence="2">The sequence shown here is derived from an EMBL/GenBank/DDBJ whole genome shotgun (WGS) entry which is preliminary data.</text>
</comment>
<dbReference type="RefSeq" id="WP_128535550.1">
    <property type="nucleotide sequence ID" value="NZ_SBIW01000008.1"/>
</dbReference>
<gene>
    <name evidence="2" type="ORF">EPL05_18925</name>
</gene>
<keyword evidence="3" id="KW-1185">Reference proteome</keyword>
<evidence type="ECO:0000313" key="3">
    <source>
        <dbReference type="Proteomes" id="UP000286701"/>
    </source>
</evidence>
<dbReference type="AlphaFoldDB" id="A0A3S3W6F0"/>
<dbReference type="OrthoDB" id="697275at2"/>
<protein>
    <submittedName>
        <fullName evidence="2">WG repeat-containing protein</fullName>
    </submittedName>
</protein>
<dbReference type="InterPro" id="IPR032774">
    <property type="entry name" value="WG_beta_rep"/>
</dbReference>
<name>A0A3S3W6F0_9SPHI</name>
<evidence type="ECO:0000313" key="2">
    <source>
        <dbReference type="EMBL" id="RWY49478.1"/>
    </source>
</evidence>
<dbReference type="EMBL" id="SBIW01000008">
    <property type="protein sequence ID" value="RWY49478.1"/>
    <property type="molecule type" value="Genomic_DNA"/>
</dbReference>
<reference evidence="2 3" key="1">
    <citation type="submission" date="2019-01" db="EMBL/GenBank/DDBJ databases">
        <title>Mucilaginibacter antarcticum sp. nov., isolated from antarctic soil.</title>
        <authorList>
            <person name="Yan Y.-Q."/>
            <person name="Du Z.-J."/>
        </authorList>
    </citation>
    <scope>NUCLEOTIDE SEQUENCE [LARGE SCALE GENOMIC DNA]</scope>
    <source>
        <strain evidence="2 3">F01003</strain>
    </source>
</reference>